<evidence type="ECO:0000256" key="2">
    <source>
        <dbReference type="SAM" id="MobiDB-lite"/>
    </source>
</evidence>
<dbReference type="InterPro" id="IPR006600">
    <property type="entry name" value="HTH_CenpB_DNA-bd_dom"/>
</dbReference>
<evidence type="ECO:0000313" key="4">
    <source>
        <dbReference type="EMBL" id="CAD8060438.1"/>
    </source>
</evidence>
<evidence type="ECO:0000256" key="1">
    <source>
        <dbReference type="ARBA" id="ARBA00023125"/>
    </source>
</evidence>
<dbReference type="AlphaFoldDB" id="A0A8S1KYV7"/>
<evidence type="ECO:0000313" key="5">
    <source>
        <dbReference type="Proteomes" id="UP000692954"/>
    </source>
</evidence>
<evidence type="ECO:0000259" key="3">
    <source>
        <dbReference type="PROSITE" id="PS51253"/>
    </source>
</evidence>
<reference evidence="4" key="1">
    <citation type="submission" date="2021-01" db="EMBL/GenBank/DDBJ databases">
        <authorList>
            <consortium name="Genoscope - CEA"/>
            <person name="William W."/>
        </authorList>
    </citation>
    <scope>NUCLEOTIDE SEQUENCE</scope>
</reference>
<sequence>MVQQIVQSNKLENWILGKTRKEERKLNRDEIKQKAQELINEESFIASRGWIKQFIQNNDIDFKVREILFENGILSEQQAQKFQQEKAKRKESNNNDNQETISKQEQIEQLLKIQTSEFNQSKDYLRNDFDDGGYLEYQDCLVDYDDSHQYL</sequence>
<comment type="caution">
    <text evidence="4">The sequence shown here is derived from an EMBL/GenBank/DDBJ whole genome shotgun (WGS) entry which is preliminary data.</text>
</comment>
<keyword evidence="5" id="KW-1185">Reference proteome</keyword>
<name>A0A8S1KYV7_9CILI</name>
<dbReference type="Proteomes" id="UP000692954">
    <property type="component" value="Unassembled WGS sequence"/>
</dbReference>
<feature type="compositionally biased region" description="Basic and acidic residues" evidence="2">
    <location>
        <begin position="83"/>
        <end position="93"/>
    </location>
</feature>
<feature type="domain" description="HTH CENPB-type" evidence="3">
    <location>
        <begin position="1"/>
        <end position="64"/>
    </location>
</feature>
<dbReference type="GO" id="GO:0003677">
    <property type="term" value="F:DNA binding"/>
    <property type="evidence" value="ECO:0007669"/>
    <property type="project" value="UniProtKB-KW"/>
</dbReference>
<dbReference type="Pfam" id="PF03221">
    <property type="entry name" value="HTH_Tnp_Tc5"/>
    <property type="match status" value="1"/>
</dbReference>
<dbReference type="PROSITE" id="PS51253">
    <property type="entry name" value="HTH_CENPB"/>
    <property type="match status" value="1"/>
</dbReference>
<feature type="region of interest" description="Disordered" evidence="2">
    <location>
        <begin position="80"/>
        <end position="103"/>
    </location>
</feature>
<keyword evidence="1" id="KW-0238">DNA-binding</keyword>
<organism evidence="4 5">
    <name type="scientific">Paramecium sonneborni</name>
    <dbReference type="NCBI Taxonomy" id="65129"/>
    <lineage>
        <taxon>Eukaryota</taxon>
        <taxon>Sar</taxon>
        <taxon>Alveolata</taxon>
        <taxon>Ciliophora</taxon>
        <taxon>Intramacronucleata</taxon>
        <taxon>Oligohymenophorea</taxon>
        <taxon>Peniculida</taxon>
        <taxon>Parameciidae</taxon>
        <taxon>Paramecium</taxon>
    </lineage>
</organism>
<protein>
    <recommendedName>
        <fullName evidence="3">HTH CENPB-type domain-containing protein</fullName>
    </recommendedName>
</protein>
<proteinExistence type="predicted"/>
<gene>
    <name evidence="4" type="ORF">PSON_ATCC_30995.1.T0140284</name>
</gene>
<feature type="compositionally biased region" description="Polar residues" evidence="2">
    <location>
        <begin position="94"/>
        <end position="103"/>
    </location>
</feature>
<dbReference type="EMBL" id="CAJJDN010000014">
    <property type="protein sequence ID" value="CAD8060438.1"/>
    <property type="molecule type" value="Genomic_DNA"/>
</dbReference>
<accession>A0A8S1KYV7</accession>